<sequence length="767" mass="78598">MDDHLRRDADHDHGCSCRHDQEAGRHDGHSPTGGAKHDHPHADGTACDIGHGALADGMVADPGDGYRRFRVSGMDCASCASTIHIAVGGMPGVSDVRVSIPREMMFVAVDESRTPLSAVRERVQSLGYGADIIEDDTPAPRPARIAWWRTAKGLHAIIGGGVTATAFAVGQFSPFVGHFMFIAAAMLLALPIARRAVAAAITGAPFTIEMLMTVAVIGAVIIGEPAEATVVIFLFATGEVLEGYAAGRARAGIEALASLVPDRAFVEENGIIREIPASEIRPGHIVLARPGDHVAADGTVIEGRAHLDEAAITGESVPVSRGPGEKVFAGSVAIDAALKISAEKTAADNTIARIVALVEEAQDAKAPAERFIDGFSRVYTPLVAALGLLVAIVPPLLFDGNWETWIYRGLALLLIGCPCALVISVPAAIASALSASARAGILVKGGVILETLAKADIVAFDKTGTLTRGRPAVTGVHATESSEDGLLSLAAAIEAGSSHPLAEAIVAEAKKRNLAPTSASGVTALAGRGVTGSAQGRTIFIGAPRFAAEEGEIGPALAARIVAFEQAGNTIAVVVADRIGIGAIALRDEPRDDAREGIAALKALDVETVMLSGDNPVTASAIGRSLDIDDARGGLLPAEKVEALRAISQQRGTVMVGDGINDAAALAAASVGMAMGSGTGLARETGGVALMGNRVLDVARAIALGRATMANIRQNVAIAIGLKAVFLVTTIFGVTGLWIAVFADTGATVLVTLNAMRLLLPSAGARG</sequence>
<dbReference type="NCBIfam" id="TIGR01494">
    <property type="entry name" value="ATPase_P-type"/>
    <property type="match status" value="1"/>
</dbReference>
<evidence type="ECO:0000256" key="10">
    <source>
        <dbReference type="ARBA" id="ARBA00039097"/>
    </source>
</evidence>
<dbReference type="InterPro" id="IPR023214">
    <property type="entry name" value="HAD_sf"/>
</dbReference>
<dbReference type="Pfam" id="PF00702">
    <property type="entry name" value="Hydrolase"/>
    <property type="match status" value="1"/>
</dbReference>
<dbReference type="InterPro" id="IPR059000">
    <property type="entry name" value="ATPase_P-type_domA"/>
</dbReference>
<keyword evidence="7" id="KW-1278">Translocase</keyword>
<evidence type="ECO:0000256" key="8">
    <source>
        <dbReference type="ARBA" id="ARBA00022989"/>
    </source>
</evidence>
<keyword evidence="5 12" id="KW-0547">Nucleotide-binding</keyword>
<evidence type="ECO:0000313" key="15">
    <source>
        <dbReference type="EMBL" id="MFD1329067.1"/>
    </source>
</evidence>
<protein>
    <recommendedName>
        <fullName evidence="10">P-type Zn(2+) transporter</fullName>
        <ecNumber evidence="10">7.2.2.12</ecNumber>
    </recommendedName>
</protein>
<dbReference type="InterPro" id="IPR051014">
    <property type="entry name" value="Cation_Transport_ATPase_IB"/>
</dbReference>
<dbReference type="InterPro" id="IPR036412">
    <property type="entry name" value="HAD-like_sf"/>
</dbReference>
<evidence type="ECO:0000256" key="4">
    <source>
        <dbReference type="ARBA" id="ARBA00022723"/>
    </source>
</evidence>
<feature type="transmembrane region" description="Helical" evidence="12">
    <location>
        <begin position="175"/>
        <end position="193"/>
    </location>
</feature>
<dbReference type="InterPro" id="IPR023298">
    <property type="entry name" value="ATPase_P-typ_TM_dom_sf"/>
</dbReference>
<keyword evidence="3 12" id="KW-0812">Transmembrane</keyword>
<feature type="transmembrane region" description="Helical" evidence="12">
    <location>
        <begin position="200"/>
        <end position="222"/>
    </location>
</feature>
<dbReference type="InterPro" id="IPR036163">
    <property type="entry name" value="HMA_dom_sf"/>
</dbReference>
<dbReference type="SUPFAM" id="SSF56784">
    <property type="entry name" value="HAD-like"/>
    <property type="match status" value="1"/>
</dbReference>
<evidence type="ECO:0000256" key="13">
    <source>
        <dbReference type="SAM" id="MobiDB-lite"/>
    </source>
</evidence>
<feature type="transmembrane region" description="Helical" evidence="12">
    <location>
        <begin position="410"/>
        <end position="433"/>
    </location>
</feature>
<feature type="transmembrane region" description="Helical" evidence="12">
    <location>
        <begin position="151"/>
        <end position="169"/>
    </location>
</feature>
<reference evidence="16" key="1">
    <citation type="journal article" date="2019" name="Int. J. Syst. Evol. Microbiol.">
        <title>The Global Catalogue of Microorganisms (GCM) 10K type strain sequencing project: providing services to taxonomists for standard genome sequencing and annotation.</title>
        <authorList>
            <consortium name="The Broad Institute Genomics Platform"/>
            <consortium name="The Broad Institute Genome Sequencing Center for Infectious Disease"/>
            <person name="Wu L."/>
            <person name="Ma J."/>
        </authorList>
    </citation>
    <scope>NUCLEOTIDE SEQUENCE [LARGE SCALE GENOMIC DNA]</scope>
    <source>
        <strain evidence="16">CCUG 55609</strain>
    </source>
</reference>
<accession>A0ABW3YYM4</accession>
<dbReference type="NCBIfam" id="TIGR01525">
    <property type="entry name" value="ATPase-IB_hvy"/>
    <property type="match status" value="1"/>
</dbReference>
<dbReference type="RefSeq" id="WP_374835963.1">
    <property type="nucleotide sequence ID" value="NZ_JBHEEW010000002.1"/>
</dbReference>
<feature type="compositionally biased region" description="Basic and acidic residues" evidence="13">
    <location>
        <begin position="1"/>
        <end position="42"/>
    </location>
</feature>
<feature type="domain" description="HMA" evidence="14">
    <location>
        <begin position="65"/>
        <end position="131"/>
    </location>
</feature>
<keyword evidence="6 12" id="KW-0067">ATP-binding</keyword>
<feature type="transmembrane region" description="Helical" evidence="12">
    <location>
        <begin position="228"/>
        <end position="246"/>
    </location>
</feature>
<dbReference type="Pfam" id="PF00122">
    <property type="entry name" value="E1-E2_ATPase"/>
    <property type="match status" value="1"/>
</dbReference>
<dbReference type="PRINTS" id="PR00119">
    <property type="entry name" value="CATATPASE"/>
</dbReference>
<dbReference type="InterPro" id="IPR044492">
    <property type="entry name" value="P_typ_ATPase_HD_dom"/>
</dbReference>
<evidence type="ECO:0000256" key="11">
    <source>
        <dbReference type="ARBA" id="ARBA00047308"/>
    </source>
</evidence>
<dbReference type="Proteomes" id="UP001597173">
    <property type="component" value="Unassembled WGS sequence"/>
</dbReference>
<evidence type="ECO:0000313" key="16">
    <source>
        <dbReference type="Proteomes" id="UP001597173"/>
    </source>
</evidence>
<dbReference type="PRINTS" id="PR00941">
    <property type="entry name" value="CDATPASE"/>
</dbReference>
<evidence type="ECO:0000256" key="2">
    <source>
        <dbReference type="ARBA" id="ARBA00006024"/>
    </source>
</evidence>
<dbReference type="InterPro" id="IPR006121">
    <property type="entry name" value="HMA_dom"/>
</dbReference>
<comment type="catalytic activity">
    <reaction evidence="11">
        <text>Zn(2+)(in) + ATP + H2O = Zn(2+)(out) + ADP + phosphate + H(+)</text>
        <dbReference type="Rhea" id="RHEA:20621"/>
        <dbReference type="ChEBI" id="CHEBI:15377"/>
        <dbReference type="ChEBI" id="CHEBI:15378"/>
        <dbReference type="ChEBI" id="CHEBI:29105"/>
        <dbReference type="ChEBI" id="CHEBI:30616"/>
        <dbReference type="ChEBI" id="CHEBI:43474"/>
        <dbReference type="ChEBI" id="CHEBI:456216"/>
        <dbReference type="EC" id="7.2.2.12"/>
    </reaction>
</comment>
<dbReference type="PROSITE" id="PS01229">
    <property type="entry name" value="COF_2"/>
    <property type="match status" value="1"/>
</dbReference>
<feature type="transmembrane region" description="Helical" evidence="12">
    <location>
        <begin position="378"/>
        <end position="398"/>
    </location>
</feature>
<dbReference type="PANTHER" id="PTHR48085">
    <property type="entry name" value="CADMIUM/ZINC-TRANSPORTING ATPASE HMA2-RELATED"/>
    <property type="match status" value="1"/>
</dbReference>
<evidence type="ECO:0000256" key="7">
    <source>
        <dbReference type="ARBA" id="ARBA00022967"/>
    </source>
</evidence>
<evidence type="ECO:0000256" key="1">
    <source>
        <dbReference type="ARBA" id="ARBA00004141"/>
    </source>
</evidence>
<dbReference type="InterPro" id="IPR027256">
    <property type="entry name" value="P-typ_ATPase_IB"/>
</dbReference>
<dbReference type="Gene3D" id="3.30.70.100">
    <property type="match status" value="1"/>
</dbReference>
<dbReference type="EMBL" id="JBHTNF010000008">
    <property type="protein sequence ID" value="MFD1329067.1"/>
    <property type="molecule type" value="Genomic_DNA"/>
</dbReference>
<comment type="similarity">
    <text evidence="2 12">Belongs to the cation transport ATPase (P-type) (TC 3.A.3) family. Type IB subfamily.</text>
</comment>
<dbReference type="InterPro" id="IPR008250">
    <property type="entry name" value="ATPase_P-typ_transduc_dom_A_sf"/>
</dbReference>
<evidence type="ECO:0000256" key="5">
    <source>
        <dbReference type="ARBA" id="ARBA00022741"/>
    </source>
</evidence>
<evidence type="ECO:0000256" key="6">
    <source>
        <dbReference type="ARBA" id="ARBA00022840"/>
    </source>
</evidence>
<keyword evidence="12" id="KW-1003">Cell membrane</keyword>
<evidence type="ECO:0000256" key="9">
    <source>
        <dbReference type="ARBA" id="ARBA00023136"/>
    </source>
</evidence>
<dbReference type="Gene3D" id="3.40.1110.10">
    <property type="entry name" value="Calcium-transporting ATPase, cytoplasmic domain N"/>
    <property type="match status" value="1"/>
</dbReference>
<evidence type="ECO:0000256" key="12">
    <source>
        <dbReference type="RuleBase" id="RU362081"/>
    </source>
</evidence>
<dbReference type="Pfam" id="PF00403">
    <property type="entry name" value="HMA"/>
    <property type="match status" value="1"/>
</dbReference>
<evidence type="ECO:0000259" key="14">
    <source>
        <dbReference type="PROSITE" id="PS50846"/>
    </source>
</evidence>
<name>A0ABW3YYM4_MYCRA</name>
<evidence type="ECO:0000256" key="3">
    <source>
        <dbReference type="ARBA" id="ARBA00022692"/>
    </source>
</evidence>
<dbReference type="SFLD" id="SFLDF00027">
    <property type="entry name" value="p-type_atpase"/>
    <property type="match status" value="1"/>
</dbReference>
<dbReference type="Gene3D" id="2.70.150.10">
    <property type="entry name" value="Calcium-transporting ATPase, cytoplasmic transduction domain A"/>
    <property type="match status" value="1"/>
</dbReference>
<gene>
    <name evidence="15" type="ORF">ACFQ33_14325</name>
</gene>
<dbReference type="SUPFAM" id="SSF81653">
    <property type="entry name" value="Calcium ATPase, transduction domain A"/>
    <property type="match status" value="1"/>
</dbReference>
<dbReference type="InterPro" id="IPR001757">
    <property type="entry name" value="P_typ_ATPase"/>
</dbReference>
<keyword evidence="9 12" id="KW-0472">Membrane</keyword>
<dbReference type="SFLD" id="SFLDS00003">
    <property type="entry name" value="Haloacid_Dehalogenase"/>
    <property type="match status" value="1"/>
</dbReference>
<dbReference type="SFLD" id="SFLDG00002">
    <property type="entry name" value="C1.7:_P-type_atpase_like"/>
    <property type="match status" value="1"/>
</dbReference>
<dbReference type="PROSITE" id="PS50846">
    <property type="entry name" value="HMA_2"/>
    <property type="match status" value="1"/>
</dbReference>
<dbReference type="InterPro" id="IPR023299">
    <property type="entry name" value="ATPase_P-typ_cyto_dom_N"/>
</dbReference>
<feature type="transmembrane region" description="Helical" evidence="12">
    <location>
        <begin position="716"/>
        <end position="741"/>
    </location>
</feature>
<keyword evidence="4 12" id="KW-0479">Metal-binding</keyword>
<dbReference type="SUPFAM" id="SSF55008">
    <property type="entry name" value="HMA, heavy metal-associated domain"/>
    <property type="match status" value="1"/>
</dbReference>
<comment type="subcellular location">
    <subcellularLocation>
        <location evidence="12">Cell membrane</location>
    </subcellularLocation>
    <subcellularLocation>
        <location evidence="1">Membrane</location>
        <topology evidence="1">Multi-pass membrane protein</topology>
    </subcellularLocation>
</comment>
<dbReference type="PANTHER" id="PTHR48085:SF5">
    <property type="entry name" value="CADMIUM_ZINC-TRANSPORTING ATPASE HMA4-RELATED"/>
    <property type="match status" value="1"/>
</dbReference>
<feature type="region of interest" description="Disordered" evidence="13">
    <location>
        <begin position="1"/>
        <end position="44"/>
    </location>
</feature>
<dbReference type="CDD" id="cd00371">
    <property type="entry name" value="HMA"/>
    <property type="match status" value="1"/>
</dbReference>
<proteinExistence type="inferred from homology"/>
<dbReference type="Gene3D" id="3.40.50.1000">
    <property type="entry name" value="HAD superfamily/HAD-like"/>
    <property type="match status" value="1"/>
</dbReference>
<dbReference type="SUPFAM" id="SSF81665">
    <property type="entry name" value="Calcium ATPase, transmembrane domain M"/>
    <property type="match status" value="1"/>
</dbReference>
<keyword evidence="16" id="KW-1185">Reference proteome</keyword>
<dbReference type="EC" id="7.2.2.12" evidence="10"/>
<dbReference type="InterPro" id="IPR018303">
    <property type="entry name" value="ATPase_P-typ_P_site"/>
</dbReference>
<dbReference type="PROSITE" id="PS00154">
    <property type="entry name" value="ATPASE_E1_E2"/>
    <property type="match status" value="1"/>
</dbReference>
<keyword evidence="8 12" id="KW-1133">Transmembrane helix</keyword>
<organism evidence="15 16">
    <name type="scientific">Mycoplana ramosa</name>
    <name type="common">Mycoplana bullata</name>
    <dbReference type="NCBI Taxonomy" id="40837"/>
    <lineage>
        <taxon>Bacteria</taxon>
        <taxon>Pseudomonadati</taxon>
        <taxon>Pseudomonadota</taxon>
        <taxon>Alphaproteobacteria</taxon>
        <taxon>Hyphomicrobiales</taxon>
        <taxon>Rhizobiaceae</taxon>
        <taxon>Mycoplana</taxon>
    </lineage>
</organism>
<comment type="caution">
    <text evidence="15">The sequence shown here is derived from an EMBL/GenBank/DDBJ whole genome shotgun (WGS) entry which is preliminary data.</text>
</comment>